<sequence length="639" mass="71558">MNISTLISNDGEDTRSSQNLNTEPLIEVSEEVAQHESPLSATQLTNPVASEQISITNDTLTQFPPNSETPEMMFDPGENSGIEDSSGLFIQEGNTPQLEDMYPNGEPSYEVGSPGLGTPQQLMEPPTNDRIQTPETDEIRDDSKVESPSSIQKSPLSTEYETDRKWTDQKVLMQSPEPMESSNPDLTNEGIVDSLVESPIELKTQNFSTNSTKVSQVATRIPLPPVKKRHLLNQYRNSMSFEEETVSKANLDITYDNESSHTERIRDSSLDHSDSEDKEILIESEPEVRHTYGGKLPITHGVAPSHQSSTCSSSSSSEEDVLDGTQGQKRLKSNHGTQKMLHELSDSENSNSDSSGSVDLGTGTGAGGKTVTDLIHRSHSFSTVTRQPRPVRRATIAKSRESSYEMNENSGVESEKLPPSRAVEPCYCGDMTKLNEHNRLPSIKCSSCRRRCHLECIHYTQPFVDNLLLGDDFYFFKCHECNGGKELFQRLNLSWVDVVHIALFNLTHGEPTCNIKSYEDGRLYFHVKQEVCRFVNEHWDRFWNKIRSETWQNSVAGTLSTNSTNGRFESGNQKYDKTGMWALSSPGKLPSQHDTTVNKKARFVAFTVTEEGELKDTVETLKRKQRMESISNAQNRTQA</sequence>
<gene>
    <name evidence="2" type="primary">ASH2_1</name>
    <name evidence="2" type="ORF">K7432_007833</name>
</gene>
<evidence type="ECO:0000313" key="3">
    <source>
        <dbReference type="Proteomes" id="UP001479436"/>
    </source>
</evidence>
<feature type="compositionally biased region" description="Basic and acidic residues" evidence="1">
    <location>
        <begin position="258"/>
        <end position="290"/>
    </location>
</feature>
<dbReference type="Gene3D" id="3.90.980.20">
    <property type="match status" value="1"/>
</dbReference>
<feature type="compositionally biased region" description="Low complexity" evidence="1">
    <location>
        <begin position="347"/>
        <end position="361"/>
    </location>
</feature>
<name>A0ABR2W0G8_9FUNG</name>
<protein>
    <submittedName>
        <fullName evidence="2">Transcription factor, contains a PHD finger motif</fullName>
    </submittedName>
</protein>
<reference evidence="2 3" key="1">
    <citation type="submission" date="2023-04" db="EMBL/GenBank/DDBJ databases">
        <title>Genome of Basidiobolus ranarum AG-B5.</title>
        <authorList>
            <person name="Stajich J.E."/>
            <person name="Carter-House D."/>
            <person name="Gryganskyi A."/>
        </authorList>
    </citation>
    <scope>NUCLEOTIDE SEQUENCE [LARGE SCALE GENOMIC DNA]</scope>
    <source>
        <strain evidence="2 3">AG-B5</strain>
    </source>
</reference>
<proteinExistence type="predicted"/>
<organism evidence="2 3">
    <name type="scientific">Basidiobolus ranarum</name>
    <dbReference type="NCBI Taxonomy" id="34480"/>
    <lineage>
        <taxon>Eukaryota</taxon>
        <taxon>Fungi</taxon>
        <taxon>Fungi incertae sedis</taxon>
        <taxon>Zoopagomycota</taxon>
        <taxon>Entomophthoromycotina</taxon>
        <taxon>Basidiobolomycetes</taxon>
        <taxon>Basidiobolales</taxon>
        <taxon>Basidiobolaceae</taxon>
        <taxon>Basidiobolus</taxon>
    </lineage>
</organism>
<evidence type="ECO:0000256" key="1">
    <source>
        <dbReference type="SAM" id="MobiDB-lite"/>
    </source>
</evidence>
<feature type="compositionally biased region" description="Polar residues" evidence="1">
    <location>
        <begin position="146"/>
        <end position="159"/>
    </location>
</feature>
<feature type="region of interest" description="Disordered" evidence="1">
    <location>
        <begin position="258"/>
        <end position="417"/>
    </location>
</feature>
<feature type="compositionally biased region" description="Low complexity" evidence="1">
    <location>
        <begin position="305"/>
        <end position="316"/>
    </location>
</feature>
<accession>A0ABR2W0G8</accession>
<feature type="compositionally biased region" description="Polar residues" evidence="1">
    <location>
        <begin position="37"/>
        <end position="69"/>
    </location>
</feature>
<feature type="region of interest" description="Disordered" evidence="1">
    <location>
        <begin position="1"/>
        <end position="167"/>
    </location>
</feature>
<dbReference type="Proteomes" id="UP001479436">
    <property type="component" value="Unassembled WGS sequence"/>
</dbReference>
<dbReference type="EMBL" id="JASJQH010007281">
    <property type="protein sequence ID" value="KAK9711442.1"/>
    <property type="molecule type" value="Genomic_DNA"/>
</dbReference>
<comment type="caution">
    <text evidence="2">The sequence shown here is derived from an EMBL/GenBank/DDBJ whole genome shotgun (WGS) entry which is preliminary data.</text>
</comment>
<keyword evidence="3" id="KW-1185">Reference proteome</keyword>
<evidence type="ECO:0000313" key="2">
    <source>
        <dbReference type="EMBL" id="KAK9711442.1"/>
    </source>
</evidence>